<proteinExistence type="predicted"/>
<keyword evidence="2" id="KW-1185">Reference proteome</keyword>
<dbReference type="PATRIC" id="fig|1129374.4.peg.2848"/>
<dbReference type="STRING" id="1129374.AJE_14390"/>
<accession>H3ZHM0</accession>
<reference evidence="1 2" key="1">
    <citation type="journal article" date="2012" name="J. Bacteriol.">
        <title>Genome Sequence of Extracellular-Protease-Producing Alishewanella jeotgali Isolated from Traditional Korean Fermented Seafood.</title>
        <authorList>
            <person name="Jung J."/>
            <person name="Chun J."/>
            <person name="Park W."/>
        </authorList>
    </citation>
    <scope>NUCLEOTIDE SEQUENCE [LARGE SCALE GENOMIC DNA]</scope>
    <source>
        <strain evidence="1 2">KCTC 22429</strain>
    </source>
</reference>
<protein>
    <submittedName>
        <fullName evidence="1">Cellulose-binding family II protein</fullName>
    </submittedName>
</protein>
<name>H3ZHM0_9ALTE</name>
<dbReference type="EMBL" id="AHTH01000048">
    <property type="protein sequence ID" value="EHR39876.1"/>
    <property type="molecule type" value="Genomic_DNA"/>
</dbReference>
<dbReference type="eggNOG" id="COG0834">
    <property type="taxonomic scope" value="Bacteria"/>
</dbReference>
<dbReference type="AlphaFoldDB" id="H3ZHM0"/>
<dbReference type="RefSeq" id="WP_008951454.1">
    <property type="nucleotide sequence ID" value="NZ_AHTH01000048.1"/>
</dbReference>
<sequence>MFTALFILSIQTITPAQMGTNMPLDNQDASRRQIDCIFQRLQQPYQLVSLPWLRARQEVRLNRLDGYFSAILLSEMKPFGELSAPLYLENWYWIEHLQSVKLAGQEKALGAVRGSHQQKWFQLMAETVTTEVNTDEELVRLLQLKRVDRILMDLEVFQLNAARLGLNQSDYQLRFFRYVPLGVYFSNQFLQLRPQFLSRFNALIAGCSQQSFALSPQEQQLILQRFLPQAQALSRRQDVQQALLAAKQQLWTEQQILQQDQQWIEEVELGIATLAKQMLLSPLSIQLQQFQQSSAGQVAEIILMDVQGRNVAISEITSDFWQGDEAKYQQVFGTKQSYFLDEVQFDASTARFLTQLSIPVIAADGRQLGVLTLGLDVETSLQYCQLNGDSIGSCDTQ</sequence>
<dbReference type="SUPFAM" id="SSF53850">
    <property type="entry name" value="Periplasmic binding protein-like II"/>
    <property type="match status" value="1"/>
</dbReference>
<organism evidence="1 2">
    <name type="scientific">Alishewanella jeotgali KCTC 22429</name>
    <dbReference type="NCBI Taxonomy" id="1129374"/>
    <lineage>
        <taxon>Bacteria</taxon>
        <taxon>Pseudomonadati</taxon>
        <taxon>Pseudomonadota</taxon>
        <taxon>Gammaproteobacteria</taxon>
        <taxon>Alteromonadales</taxon>
        <taxon>Alteromonadaceae</taxon>
        <taxon>Alishewanella</taxon>
    </lineage>
</organism>
<dbReference type="Proteomes" id="UP000012046">
    <property type="component" value="Unassembled WGS sequence"/>
</dbReference>
<comment type="caution">
    <text evidence="1">The sequence shown here is derived from an EMBL/GenBank/DDBJ whole genome shotgun (WGS) entry which is preliminary data.</text>
</comment>
<gene>
    <name evidence="1" type="ORF">AJE_14390</name>
</gene>
<evidence type="ECO:0000313" key="2">
    <source>
        <dbReference type="Proteomes" id="UP000012046"/>
    </source>
</evidence>
<evidence type="ECO:0000313" key="1">
    <source>
        <dbReference type="EMBL" id="EHR39876.1"/>
    </source>
</evidence>
<dbReference type="CDD" id="cd18773">
    <property type="entry name" value="PDC1_HK_sensor"/>
    <property type="match status" value="1"/>
</dbReference>